<keyword evidence="21" id="KW-1185">Reference proteome</keyword>
<dbReference type="AlphaFoldDB" id="A0A163JJZ0"/>
<keyword evidence="12" id="KW-0175">Coiled coil</keyword>
<keyword evidence="16" id="KW-0137">Centromere</keyword>
<evidence type="ECO:0000256" key="8">
    <source>
        <dbReference type="ARBA" id="ARBA00022701"/>
    </source>
</evidence>
<dbReference type="GO" id="GO:0042729">
    <property type="term" value="C:DASH complex"/>
    <property type="evidence" value="ECO:0007669"/>
    <property type="project" value="InterPro"/>
</dbReference>
<evidence type="ECO:0000256" key="7">
    <source>
        <dbReference type="ARBA" id="ARBA00022618"/>
    </source>
</evidence>
<keyword evidence="15" id="KW-0131">Cell cycle</keyword>
<keyword evidence="10" id="KW-0159">Chromosome partition</keyword>
<dbReference type="GO" id="GO:0072686">
    <property type="term" value="C:mitotic spindle"/>
    <property type="evidence" value="ECO:0007669"/>
    <property type="project" value="InterPro"/>
</dbReference>
<evidence type="ECO:0000256" key="3">
    <source>
        <dbReference type="ARBA" id="ARBA00004629"/>
    </source>
</evidence>
<feature type="region of interest" description="Disordered" evidence="19">
    <location>
        <begin position="1"/>
        <end position="104"/>
    </location>
</feature>
<gene>
    <name evidence="20" type="primary">ABSGL_05526.1 scaffold 7169</name>
</gene>
<dbReference type="Proteomes" id="UP000078561">
    <property type="component" value="Unassembled WGS sequence"/>
</dbReference>
<accession>A0A163JJZ0</accession>
<keyword evidence="5" id="KW-0158">Chromosome</keyword>
<name>A0A163JJZ0_ABSGL</name>
<keyword evidence="9" id="KW-0498">Mitosis</keyword>
<dbReference type="InterPro" id="IPR013960">
    <property type="entry name" value="DASH_Duo1"/>
</dbReference>
<evidence type="ECO:0000313" key="20">
    <source>
        <dbReference type="EMBL" id="SAL99872.1"/>
    </source>
</evidence>
<evidence type="ECO:0000256" key="4">
    <source>
        <dbReference type="ARBA" id="ARBA00005366"/>
    </source>
</evidence>
<evidence type="ECO:0000313" key="21">
    <source>
        <dbReference type="Proteomes" id="UP000078561"/>
    </source>
</evidence>
<dbReference type="OrthoDB" id="5599235at2759"/>
<protein>
    <recommendedName>
        <fullName evidence="17">DASH complex subunit DUO1</fullName>
    </recommendedName>
    <alternativeName>
        <fullName evidence="18">Outer kinetochore protein DUO1</fullName>
    </alternativeName>
</protein>
<evidence type="ECO:0000256" key="16">
    <source>
        <dbReference type="ARBA" id="ARBA00023328"/>
    </source>
</evidence>
<dbReference type="GO" id="GO:0005874">
    <property type="term" value="C:microtubule"/>
    <property type="evidence" value="ECO:0007669"/>
    <property type="project" value="UniProtKB-KW"/>
</dbReference>
<organism evidence="20">
    <name type="scientific">Absidia glauca</name>
    <name type="common">Pin mould</name>
    <dbReference type="NCBI Taxonomy" id="4829"/>
    <lineage>
        <taxon>Eukaryota</taxon>
        <taxon>Fungi</taxon>
        <taxon>Fungi incertae sedis</taxon>
        <taxon>Mucoromycota</taxon>
        <taxon>Mucoromycotina</taxon>
        <taxon>Mucoromycetes</taxon>
        <taxon>Mucorales</taxon>
        <taxon>Cunninghamellaceae</taxon>
        <taxon>Absidia</taxon>
    </lineage>
</organism>
<dbReference type="GO" id="GO:0051301">
    <property type="term" value="P:cell division"/>
    <property type="evidence" value="ECO:0007669"/>
    <property type="project" value="UniProtKB-KW"/>
</dbReference>
<comment type="subcellular location">
    <subcellularLocation>
        <location evidence="3">Chromosome</location>
        <location evidence="3">Centromere</location>
        <location evidence="3">Kinetochore</location>
    </subcellularLocation>
    <subcellularLocation>
        <location evidence="2">Cytoplasm</location>
        <location evidence="2">Cytoskeleton</location>
        <location evidence="2">Spindle</location>
    </subcellularLocation>
    <subcellularLocation>
        <location evidence="1">Nucleus</location>
    </subcellularLocation>
</comment>
<evidence type="ECO:0000256" key="1">
    <source>
        <dbReference type="ARBA" id="ARBA00004123"/>
    </source>
</evidence>
<keyword evidence="14" id="KW-0539">Nucleus</keyword>
<dbReference type="GO" id="GO:0007059">
    <property type="term" value="P:chromosome segregation"/>
    <property type="evidence" value="ECO:0007669"/>
    <property type="project" value="UniProtKB-KW"/>
</dbReference>
<evidence type="ECO:0000256" key="2">
    <source>
        <dbReference type="ARBA" id="ARBA00004186"/>
    </source>
</evidence>
<comment type="similarity">
    <text evidence="4">Belongs to the DASH complex DUO1 family.</text>
</comment>
<evidence type="ECO:0000256" key="14">
    <source>
        <dbReference type="ARBA" id="ARBA00023242"/>
    </source>
</evidence>
<evidence type="ECO:0000256" key="19">
    <source>
        <dbReference type="SAM" id="MobiDB-lite"/>
    </source>
</evidence>
<evidence type="ECO:0000256" key="15">
    <source>
        <dbReference type="ARBA" id="ARBA00023306"/>
    </source>
</evidence>
<evidence type="ECO:0000256" key="10">
    <source>
        <dbReference type="ARBA" id="ARBA00022829"/>
    </source>
</evidence>
<dbReference type="EMBL" id="LT553030">
    <property type="protein sequence ID" value="SAL99872.1"/>
    <property type="molecule type" value="Genomic_DNA"/>
</dbReference>
<evidence type="ECO:0000256" key="13">
    <source>
        <dbReference type="ARBA" id="ARBA00023212"/>
    </source>
</evidence>
<keyword evidence="6" id="KW-0963">Cytoplasm</keyword>
<dbReference type="Pfam" id="PF08651">
    <property type="entry name" value="DASH_Duo1"/>
    <property type="match status" value="1"/>
</dbReference>
<evidence type="ECO:0000256" key="9">
    <source>
        <dbReference type="ARBA" id="ARBA00022776"/>
    </source>
</evidence>
<feature type="compositionally biased region" description="Polar residues" evidence="19">
    <location>
        <begin position="11"/>
        <end position="27"/>
    </location>
</feature>
<keyword evidence="11" id="KW-0995">Kinetochore</keyword>
<keyword evidence="13" id="KW-0206">Cytoskeleton</keyword>
<proteinExistence type="inferred from homology"/>
<feature type="region of interest" description="Disordered" evidence="19">
    <location>
        <begin position="171"/>
        <end position="208"/>
    </location>
</feature>
<dbReference type="GO" id="GO:0000278">
    <property type="term" value="P:mitotic cell cycle"/>
    <property type="evidence" value="ECO:0007669"/>
    <property type="project" value="InterPro"/>
</dbReference>
<dbReference type="InParanoid" id="A0A163JJZ0"/>
<evidence type="ECO:0000256" key="17">
    <source>
        <dbReference type="ARBA" id="ARBA00044152"/>
    </source>
</evidence>
<sequence>MAPFNIPAQDTLPTETSPSLLDTNTIPSMIDGSHPTTHHRHSLHSHNSNTDDRNHNNTANEPRPSRPSFLPSTSRRTTMAFRNVDHSQPPVEDPKNSPEVNAQRRREYERVQQLNHMVETVIQDFEHAADNIKSFNSVLDETNQLLDLWTQILSQTQHTKQLLENAVVEPAAGPSTAPPPAVVVKKQKAPPASSKAPVGTHMTKKRKT</sequence>
<keyword evidence="8" id="KW-0493">Microtubule</keyword>
<dbReference type="PANTHER" id="PTHR28216">
    <property type="entry name" value="DASH COMPLEX SUBUNIT DUO1"/>
    <property type="match status" value="1"/>
</dbReference>
<evidence type="ECO:0000256" key="6">
    <source>
        <dbReference type="ARBA" id="ARBA00022490"/>
    </source>
</evidence>
<dbReference type="PANTHER" id="PTHR28216:SF1">
    <property type="entry name" value="DASH COMPLEX SUBUNIT DUO1"/>
    <property type="match status" value="1"/>
</dbReference>
<evidence type="ECO:0000256" key="12">
    <source>
        <dbReference type="ARBA" id="ARBA00023054"/>
    </source>
</evidence>
<feature type="compositionally biased region" description="Basic and acidic residues" evidence="19">
    <location>
        <begin position="92"/>
        <end position="104"/>
    </location>
</feature>
<evidence type="ECO:0000256" key="18">
    <source>
        <dbReference type="ARBA" id="ARBA00044358"/>
    </source>
</evidence>
<evidence type="ECO:0000256" key="5">
    <source>
        <dbReference type="ARBA" id="ARBA00022454"/>
    </source>
</evidence>
<reference evidence="20" key="1">
    <citation type="submission" date="2016-04" db="EMBL/GenBank/DDBJ databases">
        <authorList>
            <person name="Evans L.H."/>
            <person name="Alamgir A."/>
            <person name="Owens N."/>
            <person name="Weber N.D."/>
            <person name="Virtaneva K."/>
            <person name="Barbian K."/>
            <person name="Babar A."/>
            <person name="Rosenke K."/>
        </authorList>
    </citation>
    <scope>NUCLEOTIDE SEQUENCE [LARGE SCALE GENOMIC DNA]</scope>
    <source>
        <strain evidence="20">CBS 101.48</strain>
    </source>
</reference>
<dbReference type="STRING" id="4829.A0A163JJZ0"/>
<keyword evidence="7" id="KW-0132">Cell division</keyword>
<evidence type="ECO:0000256" key="11">
    <source>
        <dbReference type="ARBA" id="ARBA00022838"/>
    </source>
</evidence>